<feature type="non-terminal residue" evidence="1">
    <location>
        <position position="1"/>
    </location>
</feature>
<comment type="caution">
    <text evidence="1">The sequence shown here is derived from an EMBL/GenBank/DDBJ whole genome shotgun (WGS) entry which is preliminary data.</text>
</comment>
<dbReference type="Gene3D" id="3.40.50.720">
    <property type="entry name" value="NAD(P)-binding Rossmann-like Domain"/>
    <property type="match status" value="1"/>
</dbReference>
<dbReference type="PANTHER" id="PTHR44656">
    <property type="entry name" value="DEHYDROGENASE/REDUCTASE SDR FAMILY MEMBER 12"/>
    <property type="match status" value="1"/>
</dbReference>
<name>A0A8E0RLK4_9TREM</name>
<dbReference type="OrthoDB" id="417891at2759"/>
<dbReference type="Proteomes" id="UP000728185">
    <property type="component" value="Unassembled WGS sequence"/>
</dbReference>
<dbReference type="InterPro" id="IPR052992">
    <property type="entry name" value="SDR_member_12"/>
</dbReference>
<sequence>SGFEAASANFDPTELDAVRLDGRRVLVTGANSGIGLVCCKELAKRGAEVHMVCRNLQRGEAARAELLRSTSNANCNIQLHQLDMAKPRNVGDFARKFATQHDRLDILINNAGCMVNELTVDSDGLETNFATNTLGTFILTECLLPILKKSSDPRVIVVSSGGMLVEKLNSSDPMLVKARTHFDGTMVYAQNKRQQVVLCELWAHSHPEIVFASMHPGWADTPAVASSMPNFHRRMQGRLRSPEQGADTAVWLALTPNVKSFENGSFFQGK</sequence>
<gene>
    <name evidence="1" type="ORF">FBUS_09657</name>
</gene>
<keyword evidence="2" id="KW-1185">Reference proteome</keyword>
<proteinExistence type="predicted"/>
<dbReference type="SUPFAM" id="SSF51735">
    <property type="entry name" value="NAD(P)-binding Rossmann-fold domains"/>
    <property type="match status" value="1"/>
</dbReference>
<dbReference type="InterPro" id="IPR036291">
    <property type="entry name" value="NAD(P)-bd_dom_sf"/>
</dbReference>
<accession>A0A8E0RLK4</accession>
<dbReference type="AlphaFoldDB" id="A0A8E0RLK4"/>
<dbReference type="PRINTS" id="PR00081">
    <property type="entry name" value="GDHRDH"/>
</dbReference>
<organism evidence="1 2">
    <name type="scientific">Fasciolopsis buskii</name>
    <dbReference type="NCBI Taxonomy" id="27845"/>
    <lineage>
        <taxon>Eukaryota</taxon>
        <taxon>Metazoa</taxon>
        <taxon>Spiralia</taxon>
        <taxon>Lophotrochozoa</taxon>
        <taxon>Platyhelminthes</taxon>
        <taxon>Trematoda</taxon>
        <taxon>Digenea</taxon>
        <taxon>Plagiorchiida</taxon>
        <taxon>Echinostomata</taxon>
        <taxon>Echinostomatoidea</taxon>
        <taxon>Fasciolidae</taxon>
        <taxon>Fasciolopsis</taxon>
    </lineage>
</organism>
<evidence type="ECO:0000313" key="1">
    <source>
        <dbReference type="EMBL" id="KAA0184435.1"/>
    </source>
</evidence>
<dbReference type="PANTHER" id="PTHR44656:SF7">
    <property type="entry name" value="DEHYDROGENASE_REDUCTASE SDR FAMILY MEMBER 12"/>
    <property type="match status" value="1"/>
</dbReference>
<protein>
    <submittedName>
        <fullName evidence="1">Short chain dehydrogenase/reductase</fullName>
    </submittedName>
</protein>
<dbReference type="EMBL" id="LUCM01011109">
    <property type="protein sequence ID" value="KAA0184435.1"/>
    <property type="molecule type" value="Genomic_DNA"/>
</dbReference>
<dbReference type="InterPro" id="IPR002347">
    <property type="entry name" value="SDR_fam"/>
</dbReference>
<reference evidence="1" key="1">
    <citation type="submission" date="2019-05" db="EMBL/GenBank/DDBJ databases">
        <title>Annotation for the trematode Fasciolopsis buski.</title>
        <authorList>
            <person name="Choi Y.-J."/>
        </authorList>
    </citation>
    <scope>NUCLEOTIDE SEQUENCE</scope>
    <source>
        <strain evidence="1">HT</strain>
        <tissue evidence="1">Whole worm</tissue>
    </source>
</reference>
<dbReference type="Pfam" id="PF00106">
    <property type="entry name" value="adh_short"/>
    <property type="match status" value="1"/>
</dbReference>
<evidence type="ECO:0000313" key="2">
    <source>
        <dbReference type="Proteomes" id="UP000728185"/>
    </source>
</evidence>